<name>A0A840NHI9_9PSEU</name>
<dbReference type="AlphaFoldDB" id="A0A840NHI9"/>
<keyword evidence="1" id="KW-0732">Signal</keyword>
<reference evidence="2 3" key="1">
    <citation type="submission" date="2020-08" db="EMBL/GenBank/DDBJ databases">
        <title>Sequencing the genomes of 1000 actinobacteria strains.</title>
        <authorList>
            <person name="Klenk H.-P."/>
        </authorList>
    </citation>
    <scope>NUCLEOTIDE SEQUENCE [LARGE SCALE GENOMIC DNA]</scope>
    <source>
        <strain evidence="2 3">DSM 45582</strain>
    </source>
</reference>
<proteinExistence type="predicted"/>
<evidence type="ECO:0000256" key="1">
    <source>
        <dbReference type="SAM" id="SignalP"/>
    </source>
</evidence>
<protein>
    <submittedName>
        <fullName evidence="2">Chromosome segregation ATPase</fullName>
    </submittedName>
</protein>
<feature type="signal peptide" evidence="1">
    <location>
        <begin position="1"/>
        <end position="19"/>
    </location>
</feature>
<organism evidence="2 3">
    <name type="scientific">Saccharopolyspora gloriosae</name>
    <dbReference type="NCBI Taxonomy" id="455344"/>
    <lineage>
        <taxon>Bacteria</taxon>
        <taxon>Bacillati</taxon>
        <taxon>Actinomycetota</taxon>
        <taxon>Actinomycetes</taxon>
        <taxon>Pseudonocardiales</taxon>
        <taxon>Pseudonocardiaceae</taxon>
        <taxon>Saccharopolyspora</taxon>
    </lineage>
</organism>
<comment type="caution">
    <text evidence="2">The sequence shown here is derived from an EMBL/GenBank/DDBJ whole genome shotgun (WGS) entry which is preliminary data.</text>
</comment>
<dbReference type="PROSITE" id="PS51257">
    <property type="entry name" value="PROKAR_LIPOPROTEIN"/>
    <property type="match status" value="1"/>
</dbReference>
<dbReference type="RefSeq" id="WP_184482928.1">
    <property type="nucleotide sequence ID" value="NZ_JACHIV010000001.1"/>
</dbReference>
<evidence type="ECO:0000313" key="2">
    <source>
        <dbReference type="EMBL" id="MBB5071966.1"/>
    </source>
</evidence>
<sequence>MRAGKQLIVAAALALPVLAGCGQLQETQEQLDQAQQGLDKASACLDAVDVAGYTPNLADLDRAQDDARAKADEIGALAQRVGDKTLQDDLLDVQASLEQVATGQVNLQNGLNWSQQHLEKTTAIASTCSDVTGG</sequence>
<gene>
    <name evidence="2" type="ORF">BJ969_005054</name>
</gene>
<accession>A0A840NHI9</accession>
<evidence type="ECO:0000313" key="3">
    <source>
        <dbReference type="Proteomes" id="UP000580474"/>
    </source>
</evidence>
<dbReference type="EMBL" id="JACHIV010000001">
    <property type="protein sequence ID" value="MBB5071966.1"/>
    <property type="molecule type" value="Genomic_DNA"/>
</dbReference>
<feature type="chain" id="PRO_5038524595" evidence="1">
    <location>
        <begin position="20"/>
        <end position="134"/>
    </location>
</feature>
<dbReference type="Proteomes" id="UP000580474">
    <property type="component" value="Unassembled WGS sequence"/>
</dbReference>
<keyword evidence="3" id="KW-1185">Reference proteome</keyword>